<dbReference type="AlphaFoldDB" id="A0A3M7SLU8"/>
<evidence type="ECO:0000313" key="1">
    <source>
        <dbReference type="EMBL" id="RNA36763.1"/>
    </source>
</evidence>
<organism evidence="1 2">
    <name type="scientific">Brachionus plicatilis</name>
    <name type="common">Marine rotifer</name>
    <name type="synonym">Brachionus muelleri</name>
    <dbReference type="NCBI Taxonomy" id="10195"/>
    <lineage>
        <taxon>Eukaryota</taxon>
        <taxon>Metazoa</taxon>
        <taxon>Spiralia</taxon>
        <taxon>Gnathifera</taxon>
        <taxon>Rotifera</taxon>
        <taxon>Eurotatoria</taxon>
        <taxon>Monogononta</taxon>
        <taxon>Pseudotrocha</taxon>
        <taxon>Ploima</taxon>
        <taxon>Brachionidae</taxon>
        <taxon>Brachionus</taxon>
    </lineage>
</organism>
<sequence length="345" mass="38791">MSTCQTLDISKPNPICYKCFTPLAVYHLSLDEALQICLNQNCASQSLHTIQHNHTLGRPVDEKFNSFYTQDKYVSSNPLITRMANMLQSQVLKLDSLVQKFDQPKFEVFEQPQLDLITEPVDQIAAGLHALTDQPNAESLFDDLELSDFENLMDIESSIVDQSLQLTESVFAELQPVKQEEFVWDMQPISSGDVQLIGSYCQNANTSSIRIQKMEDKEKPGEEMKICDKKEKLMSVVEPREREESSGVKRSDCVPPKPALLPWEMKSKSKPAKKMPLLHKAKAAENIARVESKLNLNSNIKQLGSTLKKNILNNASLLSNLKTSNTSQGGYKDLVLSVLKKKTTT</sequence>
<dbReference type="OrthoDB" id="10663946at2759"/>
<accession>A0A3M7SLU8</accession>
<reference evidence="1 2" key="1">
    <citation type="journal article" date="2018" name="Sci. Rep.">
        <title>Genomic signatures of local adaptation to the degree of environmental predictability in rotifers.</title>
        <authorList>
            <person name="Franch-Gras L."/>
            <person name="Hahn C."/>
            <person name="Garcia-Roger E.M."/>
            <person name="Carmona M.J."/>
            <person name="Serra M."/>
            <person name="Gomez A."/>
        </authorList>
    </citation>
    <scope>NUCLEOTIDE SEQUENCE [LARGE SCALE GENOMIC DNA]</scope>
    <source>
        <strain evidence="1">HYR1</strain>
    </source>
</reference>
<protein>
    <submittedName>
        <fullName evidence="1">Uncharacterized protein</fullName>
    </submittedName>
</protein>
<dbReference type="EMBL" id="REGN01001129">
    <property type="protein sequence ID" value="RNA36763.1"/>
    <property type="molecule type" value="Genomic_DNA"/>
</dbReference>
<dbReference type="Proteomes" id="UP000276133">
    <property type="component" value="Unassembled WGS sequence"/>
</dbReference>
<comment type="caution">
    <text evidence="1">The sequence shown here is derived from an EMBL/GenBank/DDBJ whole genome shotgun (WGS) entry which is preliminary data.</text>
</comment>
<gene>
    <name evidence="1" type="ORF">BpHYR1_048858</name>
</gene>
<keyword evidence="2" id="KW-1185">Reference proteome</keyword>
<evidence type="ECO:0000313" key="2">
    <source>
        <dbReference type="Proteomes" id="UP000276133"/>
    </source>
</evidence>
<name>A0A3M7SLU8_BRAPC</name>
<proteinExistence type="predicted"/>